<keyword evidence="2" id="KW-1185">Reference proteome</keyword>
<gene>
    <name evidence="1" type="ORF">PHMEG_00028356</name>
</gene>
<evidence type="ECO:0000313" key="1">
    <source>
        <dbReference type="EMBL" id="OWZ00451.1"/>
    </source>
</evidence>
<dbReference type="Proteomes" id="UP000198211">
    <property type="component" value="Unassembled WGS sequence"/>
</dbReference>
<name>A0A225V4Q4_9STRA</name>
<dbReference type="AlphaFoldDB" id="A0A225V4Q4"/>
<evidence type="ECO:0000313" key="2">
    <source>
        <dbReference type="Proteomes" id="UP000198211"/>
    </source>
</evidence>
<feature type="non-terminal residue" evidence="1">
    <location>
        <position position="132"/>
    </location>
</feature>
<sequence>MREQREVASAKPVSPGTTPWKEHLKLRVSNYIGREGETLLRWQVELDTAVMARRLVDPLAKVAFAMSCLGGRARSWAYGRRLTDPTMDLLEPIFSESTRVLITLAMQEEFSLKQVKLHANVPHPPRPAAKTE</sequence>
<proteinExistence type="predicted"/>
<organism evidence="1 2">
    <name type="scientific">Phytophthora megakarya</name>
    <dbReference type="NCBI Taxonomy" id="4795"/>
    <lineage>
        <taxon>Eukaryota</taxon>
        <taxon>Sar</taxon>
        <taxon>Stramenopiles</taxon>
        <taxon>Oomycota</taxon>
        <taxon>Peronosporomycetes</taxon>
        <taxon>Peronosporales</taxon>
        <taxon>Peronosporaceae</taxon>
        <taxon>Phytophthora</taxon>
    </lineage>
</organism>
<protein>
    <submittedName>
        <fullName evidence="1">Uncharacterized protein</fullName>
    </submittedName>
</protein>
<accession>A0A225V4Q4</accession>
<comment type="caution">
    <text evidence="1">The sequence shown here is derived from an EMBL/GenBank/DDBJ whole genome shotgun (WGS) entry which is preliminary data.</text>
</comment>
<dbReference type="EMBL" id="NBNE01007599">
    <property type="protein sequence ID" value="OWZ00451.1"/>
    <property type="molecule type" value="Genomic_DNA"/>
</dbReference>
<reference evidence="2" key="1">
    <citation type="submission" date="2017-03" db="EMBL/GenBank/DDBJ databases">
        <title>Phytopthora megakarya and P. palmivora, two closely related causual agents of cacao black pod achieved similar genome size and gene model numbers by different mechanisms.</title>
        <authorList>
            <person name="Ali S."/>
            <person name="Shao J."/>
            <person name="Larry D.J."/>
            <person name="Kronmiller B."/>
            <person name="Shen D."/>
            <person name="Strem M.D."/>
            <person name="Melnick R.L."/>
            <person name="Guiltinan M.J."/>
            <person name="Tyler B.M."/>
            <person name="Meinhardt L.W."/>
            <person name="Bailey B.A."/>
        </authorList>
    </citation>
    <scope>NUCLEOTIDE SEQUENCE [LARGE SCALE GENOMIC DNA]</scope>
    <source>
        <strain evidence="2">zdho120</strain>
    </source>
</reference>